<dbReference type="Proteomes" id="UP000468591">
    <property type="component" value="Unassembled WGS sequence"/>
</dbReference>
<dbReference type="GO" id="GO:0003677">
    <property type="term" value="F:DNA binding"/>
    <property type="evidence" value="ECO:0007669"/>
    <property type="project" value="UniProtKB-KW"/>
</dbReference>
<dbReference type="GO" id="GO:0015074">
    <property type="term" value="P:DNA integration"/>
    <property type="evidence" value="ECO:0007669"/>
    <property type="project" value="UniProtKB-KW"/>
</dbReference>
<dbReference type="RefSeq" id="WP_164355308.1">
    <property type="nucleotide sequence ID" value="NZ_JAABNT010000014.1"/>
</dbReference>
<sequence>MYFKGRISFIVEGRIRGGRTRRITLGQHPTMTVAEAKELAREKLLQMQKGEDPVESRKKEEAREQALGKTVGAVFESYLAVHQVSV</sequence>
<feature type="domain" description="Integrase DNA-binding" evidence="3">
    <location>
        <begin position="5"/>
        <end position="60"/>
    </location>
</feature>
<dbReference type="PANTHER" id="PTHR30629">
    <property type="entry name" value="PROPHAGE INTEGRASE"/>
    <property type="match status" value="1"/>
</dbReference>
<proteinExistence type="inferred from homology"/>
<evidence type="ECO:0000313" key="5">
    <source>
        <dbReference type="Proteomes" id="UP000468591"/>
    </source>
</evidence>
<protein>
    <submittedName>
        <fullName evidence="4">Integrase arm-type DNA-binding domain-containing protein</fullName>
    </submittedName>
</protein>
<keyword evidence="4" id="KW-0238">DNA-binding</keyword>
<dbReference type="InterPro" id="IPR038488">
    <property type="entry name" value="Integrase_DNA-bd_sf"/>
</dbReference>
<dbReference type="Gene3D" id="3.30.160.390">
    <property type="entry name" value="Integrase, DNA-binding domain"/>
    <property type="match status" value="1"/>
</dbReference>
<keyword evidence="2" id="KW-0229">DNA integration</keyword>
<dbReference type="EMBL" id="JAABNT010000014">
    <property type="protein sequence ID" value="NEK24295.1"/>
    <property type="molecule type" value="Genomic_DNA"/>
</dbReference>
<dbReference type="InterPro" id="IPR025166">
    <property type="entry name" value="Integrase_DNA_bind_dom"/>
</dbReference>
<evidence type="ECO:0000256" key="2">
    <source>
        <dbReference type="ARBA" id="ARBA00022908"/>
    </source>
</evidence>
<keyword evidence="5" id="KW-1185">Reference proteome</keyword>
<gene>
    <name evidence="4" type="ORF">GV827_18070</name>
</gene>
<dbReference type="InterPro" id="IPR050808">
    <property type="entry name" value="Phage_Integrase"/>
</dbReference>
<reference evidence="4 5" key="1">
    <citation type="submission" date="2020-01" db="EMBL/GenBank/DDBJ databases">
        <title>Sulfitobacter sediminilitoris sp. nov., isolated from a tidal flat.</title>
        <authorList>
            <person name="Park S."/>
            <person name="Yoon J.-H."/>
        </authorList>
    </citation>
    <scope>NUCLEOTIDE SEQUENCE [LARGE SCALE GENOMIC DNA]</scope>
    <source>
        <strain evidence="4 5">JBTF-M27</strain>
    </source>
</reference>
<name>A0A6P0CGW2_9RHOB</name>
<dbReference type="Pfam" id="PF13356">
    <property type="entry name" value="Arm-DNA-bind_3"/>
    <property type="match status" value="1"/>
</dbReference>
<evidence type="ECO:0000313" key="4">
    <source>
        <dbReference type="EMBL" id="NEK24295.1"/>
    </source>
</evidence>
<organism evidence="4 5">
    <name type="scientific">Sulfitobacter sediminilitoris</name>
    <dbReference type="NCBI Taxonomy" id="2698830"/>
    <lineage>
        <taxon>Bacteria</taxon>
        <taxon>Pseudomonadati</taxon>
        <taxon>Pseudomonadota</taxon>
        <taxon>Alphaproteobacteria</taxon>
        <taxon>Rhodobacterales</taxon>
        <taxon>Roseobacteraceae</taxon>
        <taxon>Sulfitobacter</taxon>
    </lineage>
</organism>
<dbReference type="AlphaFoldDB" id="A0A6P0CGW2"/>
<accession>A0A6P0CGW2</accession>
<evidence type="ECO:0000256" key="1">
    <source>
        <dbReference type="ARBA" id="ARBA00008857"/>
    </source>
</evidence>
<evidence type="ECO:0000259" key="3">
    <source>
        <dbReference type="Pfam" id="PF13356"/>
    </source>
</evidence>
<dbReference type="PANTHER" id="PTHR30629:SF2">
    <property type="entry name" value="PROPHAGE INTEGRASE INTS-RELATED"/>
    <property type="match status" value="1"/>
</dbReference>
<comment type="caution">
    <text evidence="4">The sequence shown here is derived from an EMBL/GenBank/DDBJ whole genome shotgun (WGS) entry which is preliminary data.</text>
</comment>
<comment type="similarity">
    <text evidence="1">Belongs to the 'phage' integrase family.</text>
</comment>